<comment type="caution">
    <text evidence="2">The sequence shown here is derived from an EMBL/GenBank/DDBJ whole genome shotgun (WGS) entry which is preliminary data.</text>
</comment>
<keyword evidence="3" id="KW-1185">Reference proteome</keyword>
<sequence>MSFFSKRPKLSRYQTQTEIGQFKQVRVPGAVADMASVITGSREVSTRSNDNSPSAQGHSPGEMIQNE</sequence>
<dbReference type="AlphaFoldDB" id="A8N7J7"/>
<accession>A8N7J7</accession>
<dbReference type="Proteomes" id="UP000001861">
    <property type="component" value="Unassembled WGS sequence"/>
</dbReference>
<evidence type="ECO:0000313" key="2">
    <source>
        <dbReference type="EMBL" id="EAU90867.2"/>
    </source>
</evidence>
<dbReference type="GeneID" id="6007253"/>
<dbReference type="RefSeq" id="XP_001830803.2">
    <property type="nucleotide sequence ID" value="XM_001830751.2"/>
</dbReference>
<protein>
    <submittedName>
        <fullName evidence="2">Uncharacterized protein</fullName>
    </submittedName>
</protein>
<feature type="region of interest" description="Disordered" evidence="1">
    <location>
        <begin position="40"/>
        <end position="67"/>
    </location>
</feature>
<gene>
    <name evidence="2" type="ORF">CC1G_02254</name>
</gene>
<evidence type="ECO:0000313" key="3">
    <source>
        <dbReference type="Proteomes" id="UP000001861"/>
    </source>
</evidence>
<organism evidence="2 3">
    <name type="scientific">Coprinopsis cinerea (strain Okayama-7 / 130 / ATCC MYA-4618 / FGSC 9003)</name>
    <name type="common">Inky cap fungus</name>
    <name type="synonym">Hormographiella aspergillata</name>
    <dbReference type="NCBI Taxonomy" id="240176"/>
    <lineage>
        <taxon>Eukaryota</taxon>
        <taxon>Fungi</taxon>
        <taxon>Dikarya</taxon>
        <taxon>Basidiomycota</taxon>
        <taxon>Agaricomycotina</taxon>
        <taxon>Agaricomycetes</taxon>
        <taxon>Agaricomycetidae</taxon>
        <taxon>Agaricales</taxon>
        <taxon>Agaricineae</taxon>
        <taxon>Psathyrellaceae</taxon>
        <taxon>Coprinopsis</taxon>
    </lineage>
</organism>
<name>A8N7J7_COPC7</name>
<evidence type="ECO:0000256" key="1">
    <source>
        <dbReference type="SAM" id="MobiDB-lite"/>
    </source>
</evidence>
<dbReference type="KEGG" id="cci:CC1G_02254"/>
<dbReference type="VEuPathDB" id="FungiDB:CC1G_02254"/>
<feature type="compositionally biased region" description="Polar residues" evidence="1">
    <location>
        <begin position="40"/>
        <end position="57"/>
    </location>
</feature>
<proteinExistence type="predicted"/>
<dbReference type="InParanoid" id="A8N7J7"/>
<dbReference type="EMBL" id="AACS02000003">
    <property type="protein sequence ID" value="EAU90867.2"/>
    <property type="molecule type" value="Genomic_DNA"/>
</dbReference>
<reference evidence="2 3" key="1">
    <citation type="journal article" date="2010" name="Proc. Natl. Acad. Sci. U.S.A.">
        <title>Insights into evolution of multicellular fungi from the assembled chromosomes of the mushroom Coprinopsis cinerea (Coprinus cinereus).</title>
        <authorList>
            <person name="Stajich J.E."/>
            <person name="Wilke S.K."/>
            <person name="Ahren D."/>
            <person name="Au C.H."/>
            <person name="Birren B.W."/>
            <person name="Borodovsky M."/>
            <person name="Burns C."/>
            <person name="Canback B."/>
            <person name="Casselton L.A."/>
            <person name="Cheng C.K."/>
            <person name="Deng J."/>
            <person name="Dietrich F.S."/>
            <person name="Fargo D.C."/>
            <person name="Farman M.L."/>
            <person name="Gathman A.C."/>
            <person name="Goldberg J."/>
            <person name="Guigo R."/>
            <person name="Hoegger P.J."/>
            <person name="Hooker J.B."/>
            <person name="Huggins A."/>
            <person name="James T.Y."/>
            <person name="Kamada T."/>
            <person name="Kilaru S."/>
            <person name="Kodira C."/>
            <person name="Kues U."/>
            <person name="Kupfer D."/>
            <person name="Kwan H.S."/>
            <person name="Lomsadze A."/>
            <person name="Li W."/>
            <person name="Lilly W.W."/>
            <person name="Ma L.J."/>
            <person name="Mackey A.J."/>
            <person name="Manning G."/>
            <person name="Martin F."/>
            <person name="Muraguchi H."/>
            <person name="Natvig D.O."/>
            <person name="Palmerini H."/>
            <person name="Ramesh M.A."/>
            <person name="Rehmeyer C.J."/>
            <person name="Roe B.A."/>
            <person name="Shenoy N."/>
            <person name="Stanke M."/>
            <person name="Ter-Hovhannisyan V."/>
            <person name="Tunlid A."/>
            <person name="Velagapudi R."/>
            <person name="Vision T.J."/>
            <person name="Zeng Q."/>
            <person name="Zolan M.E."/>
            <person name="Pukkila P.J."/>
        </authorList>
    </citation>
    <scope>NUCLEOTIDE SEQUENCE [LARGE SCALE GENOMIC DNA]</scope>
    <source>
        <strain evidence="3">Okayama-7 / 130 / ATCC MYA-4618 / FGSC 9003</strain>
    </source>
</reference>
<dbReference type="HOGENOM" id="CLU_2812243_0_0_1"/>